<dbReference type="GO" id="GO:0032993">
    <property type="term" value="C:protein-DNA complex"/>
    <property type="evidence" value="ECO:0007669"/>
    <property type="project" value="TreeGrafter"/>
</dbReference>
<evidence type="ECO:0000313" key="13">
    <source>
        <dbReference type="Proteomes" id="UP000189857"/>
    </source>
</evidence>
<dbReference type="Proteomes" id="UP000189857">
    <property type="component" value="Unassembled WGS sequence"/>
</dbReference>
<proteinExistence type="predicted"/>
<evidence type="ECO:0000313" key="12">
    <source>
        <dbReference type="EMBL" id="SJZ60840.1"/>
    </source>
</evidence>
<dbReference type="AlphaFoldDB" id="A0A1T4M1H7"/>
<dbReference type="FunFam" id="3.40.50.2300:FF:000001">
    <property type="entry name" value="DNA-binding response regulator PhoB"/>
    <property type="match status" value="1"/>
</dbReference>
<feature type="DNA-binding region" description="OmpR/PhoB-type" evidence="9">
    <location>
        <begin position="122"/>
        <end position="217"/>
    </location>
</feature>
<dbReference type="Gene3D" id="6.10.250.690">
    <property type="match status" value="1"/>
</dbReference>
<evidence type="ECO:0000256" key="2">
    <source>
        <dbReference type="ARBA" id="ARBA00022553"/>
    </source>
</evidence>
<dbReference type="PANTHER" id="PTHR48111:SF1">
    <property type="entry name" value="TWO-COMPONENT RESPONSE REGULATOR ORR33"/>
    <property type="match status" value="1"/>
</dbReference>
<dbReference type="GO" id="GO:0000156">
    <property type="term" value="F:phosphorelay response regulator activity"/>
    <property type="evidence" value="ECO:0007669"/>
    <property type="project" value="TreeGrafter"/>
</dbReference>
<feature type="domain" description="OmpR/PhoB-type" evidence="11">
    <location>
        <begin position="122"/>
        <end position="217"/>
    </location>
</feature>
<dbReference type="GO" id="GO:0000976">
    <property type="term" value="F:transcription cis-regulatory region binding"/>
    <property type="evidence" value="ECO:0007669"/>
    <property type="project" value="TreeGrafter"/>
</dbReference>
<keyword evidence="3" id="KW-0902">Two-component regulatory system</keyword>
<dbReference type="GO" id="GO:0006355">
    <property type="term" value="P:regulation of DNA-templated transcription"/>
    <property type="evidence" value="ECO:0007669"/>
    <property type="project" value="InterPro"/>
</dbReference>
<dbReference type="Gene3D" id="3.40.50.2300">
    <property type="match status" value="1"/>
</dbReference>
<evidence type="ECO:0000256" key="8">
    <source>
        <dbReference type="PROSITE-ProRule" id="PRU00169"/>
    </source>
</evidence>
<name>A0A1T4M1H7_9FIRM</name>
<dbReference type="Pfam" id="PF00486">
    <property type="entry name" value="Trans_reg_C"/>
    <property type="match status" value="1"/>
</dbReference>
<dbReference type="SUPFAM" id="SSF52172">
    <property type="entry name" value="CheY-like"/>
    <property type="match status" value="1"/>
</dbReference>
<dbReference type="SMART" id="SM00862">
    <property type="entry name" value="Trans_reg_C"/>
    <property type="match status" value="1"/>
</dbReference>
<evidence type="ECO:0000256" key="3">
    <source>
        <dbReference type="ARBA" id="ARBA00023012"/>
    </source>
</evidence>
<keyword evidence="2 8" id="KW-0597">Phosphoprotein</keyword>
<evidence type="ECO:0000256" key="7">
    <source>
        <dbReference type="ARBA" id="ARBA00024867"/>
    </source>
</evidence>
<dbReference type="Pfam" id="PF00072">
    <property type="entry name" value="Response_reg"/>
    <property type="match status" value="1"/>
</dbReference>
<dbReference type="EMBL" id="FUXA01000006">
    <property type="protein sequence ID" value="SJZ60840.1"/>
    <property type="molecule type" value="Genomic_DNA"/>
</dbReference>
<dbReference type="Gene3D" id="1.10.10.10">
    <property type="entry name" value="Winged helix-like DNA-binding domain superfamily/Winged helix DNA-binding domain"/>
    <property type="match status" value="1"/>
</dbReference>
<dbReference type="InterPro" id="IPR001867">
    <property type="entry name" value="OmpR/PhoB-type_DNA-bd"/>
</dbReference>
<dbReference type="InterPro" id="IPR039420">
    <property type="entry name" value="WalR-like"/>
</dbReference>
<evidence type="ECO:0000256" key="5">
    <source>
        <dbReference type="ARBA" id="ARBA00023125"/>
    </source>
</evidence>
<dbReference type="InterPro" id="IPR036388">
    <property type="entry name" value="WH-like_DNA-bd_sf"/>
</dbReference>
<evidence type="ECO:0000259" key="11">
    <source>
        <dbReference type="PROSITE" id="PS51755"/>
    </source>
</evidence>
<evidence type="ECO:0000256" key="1">
    <source>
        <dbReference type="ARBA" id="ARBA00018672"/>
    </source>
</evidence>
<keyword evidence="6" id="KW-0804">Transcription</keyword>
<keyword evidence="4" id="KW-0805">Transcription regulation</keyword>
<evidence type="ECO:0000256" key="9">
    <source>
        <dbReference type="PROSITE-ProRule" id="PRU01091"/>
    </source>
</evidence>
<dbReference type="SMART" id="SM00448">
    <property type="entry name" value="REC"/>
    <property type="match status" value="1"/>
</dbReference>
<dbReference type="InterPro" id="IPR001789">
    <property type="entry name" value="Sig_transdc_resp-reg_receiver"/>
</dbReference>
<feature type="modified residue" description="4-aspartylphosphate" evidence="8">
    <location>
        <position position="52"/>
    </location>
</feature>
<dbReference type="OrthoDB" id="9778712at2"/>
<dbReference type="PROSITE" id="PS50110">
    <property type="entry name" value="RESPONSE_REGULATORY"/>
    <property type="match status" value="1"/>
</dbReference>
<keyword evidence="13" id="KW-1185">Reference proteome</keyword>
<dbReference type="InterPro" id="IPR011006">
    <property type="entry name" value="CheY-like_superfamily"/>
</dbReference>
<protein>
    <recommendedName>
        <fullName evidence="1">Stage 0 sporulation protein A homolog</fullName>
    </recommendedName>
</protein>
<sequence length="218" mass="25265">MIKILVVEDEKPISDLIRLNLRKVGYEVKAVYNGVDAIEIVDKERFDLVLLDIMLPGADGFEVMDYIKPLNIPVIFITAKSALDDRIKGLTSGAEDYMIKPFEISELLARVNIVLRRFDKTEKILSFHDLSINTESMEVKKNDETIKLTPKEFEMLVLFVRNKNITIYRDRIYEEVWGGESDYETRTVDIHVQRLRKKAGLKNSLVTVYNMGYKLKDD</sequence>
<dbReference type="CDD" id="cd00383">
    <property type="entry name" value="trans_reg_C"/>
    <property type="match status" value="1"/>
</dbReference>
<evidence type="ECO:0000256" key="6">
    <source>
        <dbReference type="ARBA" id="ARBA00023163"/>
    </source>
</evidence>
<comment type="function">
    <text evidence="7">May play the central regulatory role in sporulation. It may be an element of the effector pathway responsible for the activation of sporulation genes in response to nutritional stress. Spo0A may act in concert with spo0H (a sigma factor) to control the expression of some genes that are critical to the sporulation process.</text>
</comment>
<feature type="domain" description="Response regulatory" evidence="10">
    <location>
        <begin position="3"/>
        <end position="115"/>
    </location>
</feature>
<evidence type="ECO:0000256" key="4">
    <source>
        <dbReference type="ARBA" id="ARBA00023015"/>
    </source>
</evidence>
<dbReference type="PROSITE" id="PS51755">
    <property type="entry name" value="OMPR_PHOB"/>
    <property type="match status" value="1"/>
</dbReference>
<organism evidence="12 13">
    <name type="scientific">Eubacterium ruminantium</name>
    <dbReference type="NCBI Taxonomy" id="42322"/>
    <lineage>
        <taxon>Bacteria</taxon>
        <taxon>Bacillati</taxon>
        <taxon>Bacillota</taxon>
        <taxon>Clostridia</taxon>
        <taxon>Eubacteriales</taxon>
        <taxon>Eubacteriaceae</taxon>
        <taxon>Eubacterium</taxon>
    </lineage>
</organism>
<dbReference type="PANTHER" id="PTHR48111">
    <property type="entry name" value="REGULATOR OF RPOS"/>
    <property type="match status" value="1"/>
</dbReference>
<reference evidence="12 13" key="1">
    <citation type="submission" date="2017-02" db="EMBL/GenBank/DDBJ databases">
        <authorList>
            <person name="Peterson S.W."/>
        </authorList>
    </citation>
    <scope>NUCLEOTIDE SEQUENCE [LARGE SCALE GENOMIC DNA]</scope>
    <source>
        <strain evidence="12 13">ATCC 17233</strain>
    </source>
</reference>
<evidence type="ECO:0000259" key="10">
    <source>
        <dbReference type="PROSITE" id="PS50110"/>
    </source>
</evidence>
<dbReference type="RefSeq" id="WP_078786889.1">
    <property type="nucleotide sequence ID" value="NZ_FMTO01000004.1"/>
</dbReference>
<dbReference type="GO" id="GO:0005829">
    <property type="term" value="C:cytosol"/>
    <property type="evidence" value="ECO:0007669"/>
    <property type="project" value="TreeGrafter"/>
</dbReference>
<keyword evidence="5 9" id="KW-0238">DNA-binding</keyword>
<gene>
    <name evidence="12" type="ORF">SAMN02745110_01053</name>
</gene>
<accession>A0A1T4M1H7</accession>